<evidence type="ECO:0000256" key="2">
    <source>
        <dbReference type="ARBA" id="ARBA00022692"/>
    </source>
</evidence>
<accession>A0A132U912</accession>
<evidence type="ECO:0000313" key="6">
    <source>
        <dbReference type="Proteomes" id="UP000070475"/>
    </source>
</evidence>
<keyword evidence="2" id="KW-0812">Transmembrane</keyword>
<protein>
    <submittedName>
        <fullName evidence="5">Uncharacterized protein</fullName>
    </submittedName>
</protein>
<evidence type="ECO:0000256" key="3">
    <source>
        <dbReference type="ARBA" id="ARBA00022989"/>
    </source>
</evidence>
<dbReference type="Gene3D" id="1.10.3720.10">
    <property type="entry name" value="MetI-like"/>
    <property type="match status" value="1"/>
</dbReference>
<keyword evidence="6" id="KW-1185">Reference proteome</keyword>
<keyword evidence="4" id="KW-0472">Membrane</keyword>
<keyword evidence="3" id="KW-1133">Transmembrane helix</keyword>
<comment type="subcellular location">
    <subcellularLocation>
        <location evidence="1">Membrane</location>
        <topology evidence="1">Multi-pass membrane protein</topology>
    </subcellularLocation>
</comment>
<name>A0A132U912_9BACL</name>
<sequence length="67" mass="7891">MLGVYPLLRALRYMFYNYQGYGEPVYIGLDNFSRLMRDHEFWNSVLNTGIYAAGKRGVNLLQHPYIN</sequence>
<dbReference type="AlphaFoldDB" id="A0A132U912"/>
<dbReference type="EMBL" id="LIRB01000107">
    <property type="protein sequence ID" value="KWX79843.1"/>
    <property type="molecule type" value="Genomic_DNA"/>
</dbReference>
<evidence type="ECO:0000256" key="4">
    <source>
        <dbReference type="ARBA" id="ARBA00023136"/>
    </source>
</evidence>
<gene>
    <name evidence="5" type="ORF">AMQ84_05360</name>
</gene>
<proteinExistence type="predicted"/>
<dbReference type="Proteomes" id="UP000070475">
    <property type="component" value="Unassembled WGS sequence"/>
</dbReference>
<dbReference type="GO" id="GO:0016020">
    <property type="term" value="C:membrane"/>
    <property type="evidence" value="ECO:0007669"/>
    <property type="project" value="UniProtKB-SubCell"/>
</dbReference>
<organism evidence="5 6">
    <name type="scientific">Paenibacillus riograndensis</name>
    <dbReference type="NCBI Taxonomy" id="483937"/>
    <lineage>
        <taxon>Bacteria</taxon>
        <taxon>Bacillati</taxon>
        <taxon>Bacillota</taxon>
        <taxon>Bacilli</taxon>
        <taxon>Bacillales</taxon>
        <taxon>Paenibacillaceae</taxon>
        <taxon>Paenibacillus</taxon>
        <taxon>Paenibacillus sonchi group</taxon>
    </lineage>
</organism>
<evidence type="ECO:0000256" key="1">
    <source>
        <dbReference type="ARBA" id="ARBA00004141"/>
    </source>
</evidence>
<dbReference type="SUPFAM" id="SSF161098">
    <property type="entry name" value="MetI-like"/>
    <property type="match status" value="1"/>
</dbReference>
<reference evidence="5 6" key="1">
    <citation type="submission" date="2015-08" db="EMBL/GenBank/DDBJ databases">
        <title>Genomes of Paenibacillus riograndensis.</title>
        <authorList>
            <person name="Sant'Anna F.H."/>
            <person name="Souza R."/>
            <person name="Ambrosini A."/>
            <person name="Bach E."/>
            <person name="Fernandes G."/>
            <person name="Balsanelli E."/>
            <person name="Baura V.A."/>
            <person name="Pedrosa F.O."/>
            <person name="Souza E.M."/>
            <person name="Passaglia L."/>
        </authorList>
    </citation>
    <scope>NUCLEOTIDE SEQUENCE [LARGE SCALE GENOMIC DNA]</scope>
    <source>
        <strain evidence="5 6">CAS34</strain>
    </source>
</reference>
<comment type="caution">
    <text evidence="5">The sequence shown here is derived from an EMBL/GenBank/DDBJ whole genome shotgun (WGS) entry which is preliminary data.</text>
</comment>
<evidence type="ECO:0000313" key="5">
    <source>
        <dbReference type="EMBL" id="KWX79843.1"/>
    </source>
</evidence>
<dbReference type="PATRIC" id="fig|483937.3.peg.4679"/>
<dbReference type="InterPro" id="IPR035906">
    <property type="entry name" value="MetI-like_sf"/>
</dbReference>